<dbReference type="AlphaFoldDB" id="Q2SIW6"/>
<dbReference type="InterPro" id="IPR005358">
    <property type="entry name" value="Puta_zinc/iron-chelating_dom"/>
</dbReference>
<comment type="similarity">
    <text evidence="1">Belongs to the UPF0260 family.</text>
</comment>
<dbReference type="EMBL" id="CP000155">
    <property type="protein sequence ID" value="ABC29408.1"/>
    <property type="molecule type" value="Genomic_DNA"/>
</dbReference>
<protein>
    <recommendedName>
        <fullName evidence="1">UPF0260 protein HCH_02618</fullName>
    </recommendedName>
</protein>
<dbReference type="NCBIfam" id="NF003507">
    <property type="entry name" value="PRK05170.2-5"/>
    <property type="match status" value="1"/>
</dbReference>
<dbReference type="RefSeq" id="WP_011396477.1">
    <property type="nucleotide sequence ID" value="NC_007645.1"/>
</dbReference>
<dbReference type="eggNOG" id="COG2983">
    <property type="taxonomic scope" value="Bacteria"/>
</dbReference>
<dbReference type="Pfam" id="PF03692">
    <property type="entry name" value="CxxCxxCC"/>
    <property type="match status" value="1"/>
</dbReference>
<dbReference type="PANTHER" id="PTHR37421">
    <property type="entry name" value="UPF0260 PROTEIN YCGN"/>
    <property type="match status" value="1"/>
</dbReference>
<name>Q2SIW6_HAHCH</name>
<dbReference type="NCBIfam" id="NF003501">
    <property type="entry name" value="PRK05170.1-5"/>
    <property type="match status" value="1"/>
</dbReference>
<organism evidence="2 3">
    <name type="scientific">Hahella chejuensis (strain KCTC 2396)</name>
    <dbReference type="NCBI Taxonomy" id="349521"/>
    <lineage>
        <taxon>Bacteria</taxon>
        <taxon>Pseudomonadati</taxon>
        <taxon>Pseudomonadota</taxon>
        <taxon>Gammaproteobacteria</taxon>
        <taxon>Oceanospirillales</taxon>
        <taxon>Hahellaceae</taxon>
        <taxon>Hahella</taxon>
    </lineage>
</organism>
<keyword evidence="3" id="KW-1185">Reference proteome</keyword>
<evidence type="ECO:0000256" key="1">
    <source>
        <dbReference type="HAMAP-Rule" id="MF_00676"/>
    </source>
</evidence>
<dbReference type="STRING" id="349521.HCH_02618"/>
<sequence length="147" mass="16914">MTEARWWEQPLDRLSHAQWESLCDGCGKCCLHKLQDEDSDELYFTAVACRYLDAERVQCSCYTARASKNPDCLIISPENLPKISDWLPKTCAYRLRFENQTLPAWHPLISGGPRSVEAAGQSVRHRTISEDDIDPDDWEELILIDMI</sequence>
<accession>Q2SIW6</accession>
<dbReference type="PANTHER" id="PTHR37421:SF1">
    <property type="entry name" value="UPF0260 PROTEIN YCGN"/>
    <property type="match status" value="1"/>
</dbReference>
<dbReference type="Proteomes" id="UP000000238">
    <property type="component" value="Chromosome"/>
</dbReference>
<dbReference type="OrthoDB" id="9786855at2"/>
<dbReference type="HAMAP" id="MF_00676">
    <property type="entry name" value="UPF0260"/>
    <property type="match status" value="1"/>
</dbReference>
<dbReference type="KEGG" id="hch:HCH_02618"/>
<evidence type="ECO:0000313" key="2">
    <source>
        <dbReference type="EMBL" id="ABC29408.1"/>
    </source>
</evidence>
<dbReference type="PIRSF" id="PIRSF006173">
    <property type="entry name" value="UCP006173"/>
    <property type="match status" value="1"/>
</dbReference>
<dbReference type="HOGENOM" id="CLU_109769_0_1_6"/>
<gene>
    <name evidence="2" type="ordered locus">HCH_02618</name>
</gene>
<proteinExistence type="inferred from homology"/>
<reference evidence="2 3" key="1">
    <citation type="journal article" date="2005" name="Nucleic Acids Res.">
        <title>Genomic blueprint of Hahella chejuensis, a marine microbe producing an algicidal agent.</title>
        <authorList>
            <person name="Jeong H."/>
            <person name="Yim J.H."/>
            <person name="Lee C."/>
            <person name="Choi S.-H."/>
            <person name="Park Y.K."/>
            <person name="Yoon S.H."/>
            <person name="Hur C.-G."/>
            <person name="Kang H.-Y."/>
            <person name="Kim D."/>
            <person name="Lee H.H."/>
            <person name="Park K.H."/>
            <person name="Park S.-H."/>
            <person name="Park H.-S."/>
            <person name="Lee H.K."/>
            <person name="Oh T.K."/>
            <person name="Kim J.F."/>
        </authorList>
    </citation>
    <scope>NUCLEOTIDE SEQUENCE [LARGE SCALE GENOMIC DNA]</scope>
    <source>
        <strain evidence="2 3">KCTC 2396</strain>
    </source>
</reference>
<dbReference type="InterPro" id="IPR008228">
    <property type="entry name" value="UCP006173"/>
</dbReference>
<evidence type="ECO:0000313" key="3">
    <source>
        <dbReference type="Proteomes" id="UP000000238"/>
    </source>
</evidence>